<comment type="similarity">
    <text evidence="1">Belongs to the bacterial reverse transcriptase family.</text>
</comment>
<comment type="caution">
    <text evidence="3">The sequence shown here is derived from an EMBL/GenBank/DDBJ whole genome shotgun (WGS) entry which is preliminary data.</text>
</comment>
<dbReference type="GO" id="GO:0003964">
    <property type="term" value="F:RNA-directed DNA polymerase activity"/>
    <property type="evidence" value="ECO:0007669"/>
    <property type="project" value="UniProtKB-KW"/>
</dbReference>
<name>A0AAI9CY05_9VIBR</name>
<keyword evidence="3" id="KW-0695">RNA-directed DNA polymerase</keyword>
<keyword evidence="3" id="KW-0548">Nucleotidyltransferase</keyword>
<protein>
    <submittedName>
        <fullName evidence="3">RNA-directed DNA polymerase</fullName>
    </submittedName>
</protein>
<dbReference type="InterPro" id="IPR051083">
    <property type="entry name" value="GrpII_Intron_Splice-Mob/Def"/>
</dbReference>
<dbReference type="PANTHER" id="PTHR34047">
    <property type="entry name" value="NUCLEAR INTRON MATURASE 1, MITOCHONDRIAL-RELATED"/>
    <property type="match status" value="1"/>
</dbReference>
<sequence>MSIMTSITSISYEVSQHDFSFVHIGKRIINKKEVYSTDNVNEYFAIKKLNHTLKRIYQIKHSNRNEILKQFIDIVNDGSEYQIIRADIKDFFGEIRRKSLIDKIKMDSLLGSLMTKKINRLDEFLTSNKCKGLPRGLSISSTLSELYLRDFDYRMKTHPCVYFYARYVDDIIVVCLSNVEEVELVLKSSLNEIGLNVNEKYQVLRSVKAVAEFDYLGVKFKFNNGEIQRLLSSNKIKSIKSRIIRSILDYRKNNDDNLLINRIKFLSSNYRIYTNTESNNLRAGIYYNNQFINEYQQLNELNEFLRKSITSKRGSLSKITKLIPSHVVSECMKQSFFYGYINKSNVSFSNSKISEIVECWKYGK</sequence>
<dbReference type="InterPro" id="IPR000477">
    <property type="entry name" value="RT_dom"/>
</dbReference>
<evidence type="ECO:0000259" key="2">
    <source>
        <dbReference type="PROSITE" id="PS50878"/>
    </source>
</evidence>
<keyword evidence="3" id="KW-0808">Transferase</keyword>
<organism evidence="3 4">
    <name type="scientific">Vibrio navarrensis</name>
    <dbReference type="NCBI Taxonomy" id="29495"/>
    <lineage>
        <taxon>Bacteria</taxon>
        <taxon>Pseudomonadati</taxon>
        <taxon>Pseudomonadota</taxon>
        <taxon>Gammaproteobacteria</taxon>
        <taxon>Vibrionales</taxon>
        <taxon>Vibrionaceae</taxon>
        <taxon>Vibrio</taxon>
    </lineage>
</organism>
<feature type="domain" description="Reverse transcriptase" evidence="2">
    <location>
        <begin position="10"/>
        <end position="220"/>
    </location>
</feature>
<dbReference type="CDD" id="cd01646">
    <property type="entry name" value="RT_Bac_retron_I"/>
    <property type="match status" value="1"/>
</dbReference>
<gene>
    <name evidence="3" type="ORF">RZY48_003959</name>
</gene>
<evidence type="ECO:0000256" key="1">
    <source>
        <dbReference type="ARBA" id="ARBA00034120"/>
    </source>
</evidence>
<dbReference type="PROSITE" id="PS50878">
    <property type="entry name" value="RT_POL"/>
    <property type="match status" value="1"/>
</dbReference>
<dbReference type="EMBL" id="ABNSCA010000022">
    <property type="protein sequence ID" value="ELN6934466.1"/>
    <property type="molecule type" value="Genomic_DNA"/>
</dbReference>
<evidence type="ECO:0000313" key="3">
    <source>
        <dbReference type="EMBL" id="ELN6934466.1"/>
    </source>
</evidence>
<reference evidence="3" key="1">
    <citation type="submission" date="2023-10" db="EMBL/GenBank/DDBJ databases">
        <authorList>
            <consortium name="PulseNet: The National Subtyping Network for Foodborne Disease Surveillance"/>
        </authorList>
    </citation>
    <scope>NUCLEOTIDE SEQUENCE</scope>
    <source>
        <strain evidence="3">PNUSAV004886</strain>
    </source>
</reference>
<dbReference type="AlphaFoldDB" id="A0AAI9CY05"/>
<accession>A0AAI9CY05</accession>
<dbReference type="Pfam" id="PF00078">
    <property type="entry name" value="RVT_1"/>
    <property type="match status" value="1"/>
</dbReference>
<evidence type="ECO:0000313" key="4">
    <source>
        <dbReference type="Proteomes" id="UP001253463"/>
    </source>
</evidence>
<dbReference type="Proteomes" id="UP001253463">
    <property type="component" value="Unassembled WGS sequence"/>
</dbReference>
<dbReference type="NCBIfam" id="NF041747">
    <property type="entry name" value="Drt3a"/>
    <property type="match status" value="1"/>
</dbReference>
<dbReference type="PANTHER" id="PTHR34047:SF8">
    <property type="entry name" value="PROTEIN YKFC"/>
    <property type="match status" value="1"/>
</dbReference>
<proteinExistence type="inferred from homology"/>